<evidence type="ECO:0000313" key="14">
    <source>
        <dbReference type="EMBL" id="EWC43938.1"/>
    </source>
</evidence>
<keyword evidence="15" id="KW-1185">Reference proteome</keyword>
<dbReference type="InterPro" id="IPR002227">
    <property type="entry name" value="Tyrosinase_Cu-bd"/>
</dbReference>
<feature type="compositionally biased region" description="Pro residues" evidence="11">
    <location>
        <begin position="534"/>
        <end position="546"/>
    </location>
</feature>
<feature type="domain" description="Tyrosinase copper-binding" evidence="13">
    <location>
        <begin position="126"/>
        <end position="143"/>
    </location>
</feature>
<keyword evidence="12" id="KW-0732">Signal</keyword>
<evidence type="ECO:0000259" key="13">
    <source>
        <dbReference type="PROSITE" id="PS00497"/>
    </source>
</evidence>
<evidence type="ECO:0000256" key="2">
    <source>
        <dbReference type="ARBA" id="ARBA00009928"/>
    </source>
</evidence>
<dbReference type="Proteomes" id="UP000024837">
    <property type="component" value="Unassembled WGS sequence"/>
</dbReference>
<evidence type="ECO:0000256" key="11">
    <source>
        <dbReference type="SAM" id="MobiDB-lite"/>
    </source>
</evidence>
<evidence type="ECO:0000256" key="9">
    <source>
        <dbReference type="ARBA" id="ARBA00048233"/>
    </source>
</evidence>
<accession>W7HVJ8</accession>
<dbReference type="GO" id="GO:0046872">
    <property type="term" value="F:metal ion binding"/>
    <property type="evidence" value="ECO:0007669"/>
    <property type="project" value="UniProtKB-KW"/>
</dbReference>
<evidence type="ECO:0000256" key="1">
    <source>
        <dbReference type="ARBA" id="ARBA00001973"/>
    </source>
</evidence>
<comment type="catalytic activity">
    <reaction evidence="9">
        <text>2 L-dopa + O2 = 2 L-dopaquinone + 2 H2O</text>
        <dbReference type="Rhea" id="RHEA:34287"/>
        <dbReference type="ChEBI" id="CHEBI:15377"/>
        <dbReference type="ChEBI" id="CHEBI:15379"/>
        <dbReference type="ChEBI" id="CHEBI:57504"/>
        <dbReference type="ChEBI" id="CHEBI:57924"/>
        <dbReference type="EC" id="1.14.18.1"/>
    </reaction>
</comment>
<evidence type="ECO:0000256" key="12">
    <source>
        <dbReference type="SAM" id="SignalP"/>
    </source>
</evidence>
<evidence type="ECO:0000256" key="6">
    <source>
        <dbReference type="ARBA" id="ARBA00023008"/>
    </source>
</evidence>
<keyword evidence="7" id="KW-0503">Monooxygenase</keyword>
<keyword evidence="8" id="KW-0470">Melanin biosynthesis</keyword>
<dbReference type="Pfam" id="PF18132">
    <property type="entry name" value="Tyrosinase_C"/>
    <property type="match status" value="1"/>
</dbReference>
<dbReference type="EMBL" id="KI966448">
    <property type="protein sequence ID" value="EWC43938.1"/>
    <property type="molecule type" value="Genomic_DNA"/>
</dbReference>
<evidence type="ECO:0000256" key="4">
    <source>
        <dbReference type="ARBA" id="ARBA00022723"/>
    </source>
</evidence>
<feature type="compositionally biased region" description="Low complexity" evidence="11">
    <location>
        <begin position="443"/>
        <end position="533"/>
    </location>
</feature>
<dbReference type="PANTHER" id="PTHR11474:SF76">
    <property type="entry name" value="SHKT DOMAIN-CONTAINING PROTEIN"/>
    <property type="match status" value="1"/>
</dbReference>
<comment type="catalytic activity">
    <reaction evidence="10">
        <text>L-tyrosine + O2 = L-dopaquinone + H2O</text>
        <dbReference type="Rhea" id="RHEA:18117"/>
        <dbReference type="ChEBI" id="CHEBI:15377"/>
        <dbReference type="ChEBI" id="CHEBI:15379"/>
        <dbReference type="ChEBI" id="CHEBI:57924"/>
        <dbReference type="ChEBI" id="CHEBI:58315"/>
        <dbReference type="EC" id="1.14.18.1"/>
    </reaction>
</comment>
<evidence type="ECO:0000256" key="8">
    <source>
        <dbReference type="ARBA" id="ARBA00023101"/>
    </source>
</evidence>
<dbReference type="Gene3D" id="1.10.1280.10">
    <property type="entry name" value="Di-copper center containing domain from catechol oxidase"/>
    <property type="match status" value="1"/>
</dbReference>
<feature type="region of interest" description="Disordered" evidence="11">
    <location>
        <begin position="443"/>
        <end position="549"/>
    </location>
</feature>
<dbReference type="InterPro" id="IPR008922">
    <property type="entry name" value="Di-copper_centre_dom_sf"/>
</dbReference>
<feature type="signal peptide" evidence="12">
    <location>
        <begin position="1"/>
        <end position="22"/>
    </location>
</feature>
<evidence type="ECO:0000256" key="5">
    <source>
        <dbReference type="ARBA" id="ARBA00023002"/>
    </source>
</evidence>
<keyword evidence="4" id="KW-0479">Metal-binding</keyword>
<dbReference type="GO" id="GO:0042438">
    <property type="term" value="P:melanin biosynthetic process"/>
    <property type="evidence" value="ECO:0007669"/>
    <property type="project" value="UniProtKB-KW"/>
</dbReference>
<dbReference type="Gene3D" id="2.60.310.20">
    <property type="match status" value="1"/>
</dbReference>
<evidence type="ECO:0000256" key="7">
    <source>
        <dbReference type="ARBA" id="ARBA00023033"/>
    </source>
</evidence>
<evidence type="ECO:0000313" key="15">
    <source>
        <dbReference type="Proteomes" id="UP000024837"/>
    </source>
</evidence>
<dbReference type="PANTHER" id="PTHR11474">
    <property type="entry name" value="TYROSINASE FAMILY MEMBER"/>
    <property type="match status" value="1"/>
</dbReference>
<reference evidence="14 15" key="1">
    <citation type="submission" date="2013-05" db="EMBL/GenBank/DDBJ databases">
        <title>Drechslerella stenobrocha genome reveals carnivorous origination and mechanical trapping mechanism of predatory fungi.</title>
        <authorList>
            <person name="Liu X."/>
            <person name="Zhang W."/>
            <person name="Liu K."/>
        </authorList>
    </citation>
    <scope>NUCLEOTIDE SEQUENCE [LARGE SCALE GENOMIC DNA]</scope>
    <source>
        <strain evidence="14 15">248</strain>
    </source>
</reference>
<keyword evidence="5" id="KW-0560">Oxidoreductase</keyword>
<dbReference type="EC" id="1.14.18.1" evidence="3"/>
<organism evidence="14 15">
    <name type="scientific">Drechslerella stenobrocha 248</name>
    <dbReference type="NCBI Taxonomy" id="1043628"/>
    <lineage>
        <taxon>Eukaryota</taxon>
        <taxon>Fungi</taxon>
        <taxon>Dikarya</taxon>
        <taxon>Ascomycota</taxon>
        <taxon>Pezizomycotina</taxon>
        <taxon>Orbiliomycetes</taxon>
        <taxon>Orbiliales</taxon>
        <taxon>Orbiliaceae</taxon>
        <taxon>Drechslerella</taxon>
    </lineage>
</organism>
<proteinExistence type="inferred from homology"/>
<dbReference type="Pfam" id="PF00264">
    <property type="entry name" value="Tyrosinase"/>
    <property type="match status" value="1"/>
</dbReference>
<dbReference type="PROSITE" id="PS00497">
    <property type="entry name" value="TYROSINASE_1"/>
    <property type="match status" value="1"/>
</dbReference>
<dbReference type="InterPro" id="IPR050316">
    <property type="entry name" value="Tyrosinase/Hemocyanin"/>
</dbReference>
<dbReference type="SUPFAM" id="SSF48056">
    <property type="entry name" value="Di-copper centre-containing domain"/>
    <property type="match status" value="1"/>
</dbReference>
<name>W7HVJ8_9PEZI</name>
<feature type="chain" id="PRO_5004893761" description="tyrosinase" evidence="12">
    <location>
        <begin position="23"/>
        <end position="798"/>
    </location>
</feature>
<dbReference type="InterPro" id="IPR041640">
    <property type="entry name" value="Tyrosinase_C"/>
</dbReference>
<evidence type="ECO:0000256" key="3">
    <source>
        <dbReference type="ARBA" id="ARBA00011906"/>
    </source>
</evidence>
<dbReference type="AlphaFoldDB" id="W7HVJ8"/>
<comment type="similarity">
    <text evidence="2">Belongs to the tyrosinase family.</text>
</comment>
<dbReference type="HOGENOM" id="CLU_013691_3_0_1"/>
<dbReference type="OrthoDB" id="6132182at2759"/>
<comment type="cofactor">
    <cofactor evidence="1">
        <name>Cu(2+)</name>
        <dbReference type="ChEBI" id="CHEBI:29036"/>
    </cofactor>
</comment>
<evidence type="ECO:0000256" key="10">
    <source>
        <dbReference type="ARBA" id="ARBA00048881"/>
    </source>
</evidence>
<gene>
    <name evidence="14" type="ORF">DRE_01290</name>
</gene>
<sequence>MVQISSLFAVATVAATFGRVNASPMTYGGLEGGVKGELSKRAVVLATLNSGIQPIPTGPAPVRREFRDFERDIPALNLYLMGLNRLMAKSQDDVTSYFQIAGIHGRPFVTWDGVTGGNNNGGYCTHADILFLTWHRPYLALYEGALYAEVQKIASEFTTAEAAVYQESAKNWRMPYWDWARYNASVPALIGRESQVRVPNPKGGDDVTIPNPLFSYQYHFSNGVQQNQFPDQPFRTARQTTRVQFNTLNQRLANIATSLTTRVYNLLTAYNDFASFSNKGTTTAINGQVDSLESVHDVIHATVGGNSGEMAYVDYAAMDALFWLHHTNIDRLFAIWQEMRTNSSASFLNATDRYTNQFGTFSMRAGSRQNSQTPLSPFHKSDRDFYTSDDVKSTRAFGYVYPETVGREGASDAELRAMVISQVNSIYGKDAPAGVLTSVSSITNSMSSTTSSSRTSTSTTRSTTTTTTSSSSSVRTTTASSSSAAAPSTTSTTMVRVSTTASSTSTSSSRAPQSTTSSSRAPQSTTAAALPSVVPNPPNPPSPSPPDNRNRVCQELAWWQWAWTGNWHCFWQSQSGRSGEEHRRRFELGDAAKDIISDTIDAVGDTINVVGRIIDDAIDSLPSIGELVDHAASLISGDLYVEYTAQVKTLNNALSGTYTVYVFLGEYSQDPKQWPTEKNLVGVHSAFTNLGGGHKYTGAGSVPLTASIIHQIVDGKLANLGREAVVPYLQKNLRWEVATAAGEAIPNKDVQGLKVSIVSSDVKLPCAEGSLPLWGQAKTEYDITQGKVGGLCVGETML</sequence>
<dbReference type="PRINTS" id="PR00092">
    <property type="entry name" value="TYROSINASE"/>
</dbReference>
<dbReference type="GO" id="GO:0004503">
    <property type="term" value="F:tyrosinase activity"/>
    <property type="evidence" value="ECO:0007669"/>
    <property type="project" value="UniProtKB-EC"/>
</dbReference>
<keyword evidence="6" id="KW-0186">Copper</keyword>
<protein>
    <recommendedName>
        <fullName evidence="3">tyrosinase</fullName>
        <ecNumber evidence="3">1.14.18.1</ecNumber>
    </recommendedName>
</protein>